<protein>
    <submittedName>
        <fullName evidence="1">Uncharacterized protein</fullName>
    </submittedName>
</protein>
<dbReference type="Proteomes" id="UP000034922">
    <property type="component" value="Unassembled WGS sequence"/>
</dbReference>
<accession>A0A0G1NAS0</accession>
<dbReference type="EMBL" id="LCLM01000004">
    <property type="protein sequence ID" value="KKU17634.1"/>
    <property type="molecule type" value="Genomic_DNA"/>
</dbReference>
<gene>
    <name evidence="1" type="ORF">UX25_C0004G0001</name>
</gene>
<sequence>METERQIVAAKEVVRRLQGRISKPHHRFHSSAASDNVNRLRALEGLCGECVNLELKFARKDGKDVVVLGCSQGYSPVALYGNTPLGEEASCDGYKKRVVK</sequence>
<organism evidence="1 2">
    <name type="scientific">Candidatus Woesebacteria bacterium GW2011_GWC2_45_9</name>
    <dbReference type="NCBI Taxonomy" id="1618589"/>
    <lineage>
        <taxon>Bacteria</taxon>
        <taxon>Candidatus Woeseibacteriota</taxon>
    </lineage>
</organism>
<proteinExistence type="predicted"/>
<name>A0A0G1NAS0_9BACT</name>
<dbReference type="AlphaFoldDB" id="A0A0G1NAS0"/>
<comment type="caution">
    <text evidence="1">The sequence shown here is derived from an EMBL/GenBank/DDBJ whole genome shotgun (WGS) entry which is preliminary data.</text>
</comment>
<evidence type="ECO:0000313" key="2">
    <source>
        <dbReference type="Proteomes" id="UP000034922"/>
    </source>
</evidence>
<evidence type="ECO:0000313" key="1">
    <source>
        <dbReference type="EMBL" id="KKU17634.1"/>
    </source>
</evidence>
<reference evidence="1 2" key="1">
    <citation type="journal article" date="2015" name="Nature">
        <title>rRNA introns, odd ribosomes, and small enigmatic genomes across a large radiation of phyla.</title>
        <authorList>
            <person name="Brown C.T."/>
            <person name="Hug L.A."/>
            <person name="Thomas B.C."/>
            <person name="Sharon I."/>
            <person name="Castelle C.J."/>
            <person name="Singh A."/>
            <person name="Wilkins M.J."/>
            <person name="Williams K.H."/>
            <person name="Banfield J.F."/>
        </authorList>
    </citation>
    <scope>NUCLEOTIDE SEQUENCE [LARGE SCALE GENOMIC DNA]</scope>
</reference>